<accession>A0A6M2DRN9</accession>
<dbReference type="AlphaFoldDB" id="A0A6M2DRN9"/>
<keyword evidence="1 2" id="KW-0694">RNA-binding</keyword>
<feature type="compositionally biased region" description="Polar residues" evidence="3">
    <location>
        <begin position="238"/>
        <end position="252"/>
    </location>
</feature>
<dbReference type="Pfam" id="PF00076">
    <property type="entry name" value="RRM_1"/>
    <property type="match status" value="1"/>
</dbReference>
<dbReference type="PANTHER" id="PTHR23236">
    <property type="entry name" value="EUKARYOTIC TRANSLATION INITIATION FACTOR 4B/4H"/>
    <property type="match status" value="1"/>
</dbReference>
<feature type="region of interest" description="Disordered" evidence="3">
    <location>
        <begin position="1"/>
        <end position="26"/>
    </location>
</feature>
<dbReference type="Gene3D" id="3.30.70.330">
    <property type="match status" value="1"/>
</dbReference>
<evidence type="ECO:0000256" key="2">
    <source>
        <dbReference type="PROSITE-ProRule" id="PRU00176"/>
    </source>
</evidence>
<dbReference type="GO" id="GO:0003743">
    <property type="term" value="F:translation initiation factor activity"/>
    <property type="evidence" value="ECO:0007669"/>
    <property type="project" value="UniProtKB-KW"/>
</dbReference>
<dbReference type="EMBL" id="GIIL01004125">
    <property type="protein sequence ID" value="NOV47851.1"/>
    <property type="molecule type" value="Transcribed_RNA"/>
</dbReference>
<proteinExistence type="predicted"/>
<evidence type="ECO:0000256" key="1">
    <source>
        <dbReference type="ARBA" id="ARBA00022884"/>
    </source>
</evidence>
<dbReference type="InterPro" id="IPR000504">
    <property type="entry name" value="RRM_dom"/>
</dbReference>
<sequence>MKNRNYYMNQMEHDQNRRKKPLPTEPPFTAYVGNLPDGLVQGDVNKIFTNLDIKNIRLVMDRETDQFKGFCYVEFATLDDLKEALKKNELIRVENNIIRIDIADVKRNERGGGFDRNRGGRGGGGFRGGRQGPPSHGGDNPRGMFDEFTSGYDRGHRNNRGGGYSDRGQSRGKFSDFGGNDNWNRGGRDGGFGGRSDGGYNKRGEGQRERRNFDDLPSSMPDTTGRPKLNLKPRTVTAPVNSLAETSQNSSIFGGAKPREEPAEK</sequence>
<dbReference type="SMART" id="SM00360">
    <property type="entry name" value="RRM"/>
    <property type="match status" value="1"/>
</dbReference>
<feature type="compositionally biased region" description="Basic and acidic residues" evidence="3">
    <location>
        <begin position="109"/>
        <end position="118"/>
    </location>
</feature>
<feature type="domain" description="RRM" evidence="4">
    <location>
        <begin position="28"/>
        <end position="105"/>
    </location>
</feature>
<reference evidence="5" key="1">
    <citation type="submission" date="2020-03" db="EMBL/GenBank/DDBJ databases">
        <title>Transcriptomic Profiling of the Digestive Tract of the Rat Flea, Xenopsylla cheopis, Following Blood Feeding and Infection with Yersinia pestis.</title>
        <authorList>
            <person name="Bland D.M."/>
            <person name="Martens C.A."/>
            <person name="Virtaneva K."/>
            <person name="Kanakabandi K."/>
            <person name="Long D."/>
            <person name="Rosenke R."/>
            <person name="Saturday G.A."/>
            <person name="Hoyt F.H."/>
            <person name="Bruno D.P."/>
            <person name="Ribeiro J.M.C."/>
            <person name="Hinnebusch J."/>
        </authorList>
    </citation>
    <scope>NUCLEOTIDE SEQUENCE</scope>
</reference>
<name>A0A6M2DRN9_XENCH</name>
<feature type="region of interest" description="Disordered" evidence="3">
    <location>
        <begin position="109"/>
        <end position="265"/>
    </location>
</feature>
<evidence type="ECO:0000259" key="4">
    <source>
        <dbReference type="PROSITE" id="PS50102"/>
    </source>
</evidence>
<feature type="compositionally biased region" description="Basic and acidic residues" evidence="3">
    <location>
        <begin position="200"/>
        <end position="214"/>
    </location>
</feature>
<protein>
    <submittedName>
        <fullName evidence="5">Putative eukaryotic translation initiation factor 4h</fullName>
    </submittedName>
</protein>
<keyword evidence="5" id="KW-0648">Protein biosynthesis</keyword>
<dbReference type="InterPro" id="IPR035979">
    <property type="entry name" value="RBD_domain_sf"/>
</dbReference>
<organism evidence="5">
    <name type="scientific">Xenopsylla cheopis</name>
    <name type="common">Oriental rat flea</name>
    <name type="synonym">Pulex cheopis</name>
    <dbReference type="NCBI Taxonomy" id="163159"/>
    <lineage>
        <taxon>Eukaryota</taxon>
        <taxon>Metazoa</taxon>
        <taxon>Ecdysozoa</taxon>
        <taxon>Arthropoda</taxon>
        <taxon>Hexapoda</taxon>
        <taxon>Insecta</taxon>
        <taxon>Pterygota</taxon>
        <taxon>Neoptera</taxon>
        <taxon>Endopterygota</taxon>
        <taxon>Siphonaptera</taxon>
        <taxon>Pulicidae</taxon>
        <taxon>Xenopsyllinae</taxon>
        <taxon>Xenopsylla</taxon>
    </lineage>
</organism>
<dbReference type="SUPFAM" id="SSF54928">
    <property type="entry name" value="RNA-binding domain, RBD"/>
    <property type="match status" value="1"/>
</dbReference>
<feature type="compositionally biased region" description="Gly residues" evidence="3">
    <location>
        <begin position="120"/>
        <end position="131"/>
    </location>
</feature>
<dbReference type="GO" id="GO:0003723">
    <property type="term" value="F:RNA binding"/>
    <property type="evidence" value="ECO:0007669"/>
    <property type="project" value="UniProtKB-UniRule"/>
</dbReference>
<keyword evidence="5" id="KW-0396">Initiation factor</keyword>
<dbReference type="PROSITE" id="PS50102">
    <property type="entry name" value="RRM"/>
    <property type="match status" value="1"/>
</dbReference>
<dbReference type="FunFam" id="3.30.70.330:FF:000414">
    <property type="entry name" value="Eukaryotic translation initiation factor 4H"/>
    <property type="match status" value="1"/>
</dbReference>
<evidence type="ECO:0000256" key="3">
    <source>
        <dbReference type="SAM" id="MobiDB-lite"/>
    </source>
</evidence>
<dbReference type="PANTHER" id="PTHR23236:SF11">
    <property type="entry name" value="EUKARYOTIC TRANSLATION INITIATION FACTOR 4H"/>
    <property type="match status" value="1"/>
</dbReference>
<dbReference type="InterPro" id="IPR012677">
    <property type="entry name" value="Nucleotide-bd_a/b_plait_sf"/>
</dbReference>
<evidence type="ECO:0000313" key="5">
    <source>
        <dbReference type="EMBL" id="NOV47851.1"/>
    </source>
</evidence>